<dbReference type="Proteomes" id="UP000006310">
    <property type="component" value="Chromosome 4"/>
</dbReference>
<feature type="compositionally biased region" description="Polar residues" evidence="21">
    <location>
        <begin position="29"/>
        <end position="55"/>
    </location>
</feature>
<evidence type="ECO:0000256" key="21">
    <source>
        <dbReference type="SAM" id="MobiDB-lite"/>
    </source>
</evidence>
<dbReference type="OMA" id="ESRFPEW"/>
<evidence type="ECO:0000256" key="12">
    <source>
        <dbReference type="ARBA" id="ARBA00023328"/>
    </source>
</evidence>
<evidence type="ECO:0000256" key="15">
    <source>
        <dbReference type="PIRSR" id="PIRSR630616-1"/>
    </source>
</evidence>
<keyword evidence="11 16" id="KW-0067">ATP-binding</keyword>
<evidence type="ECO:0000256" key="16">
    <source>
        <dbReference type="PIRSR" id="PIRSR630616-2"/>
    </source>
</evidence>
<dbReference type="KEGG" id="kng:KNAG_0D01090"/>
<evidence type="ECO:0000256" key="1">
    <source>
        <dbReference type="ARBA" id="ARBA00004629"/>
    </source>
</evidence>
<feature type="active site" description="Proton acceptor" evidence="15">
    <location>
        <position position="236"/>
    </location>
</feature>
<evidence type="ECO:0000313" key="24">
    <source>
        <dbReference type="Proteomes" id="UP000006310"/>
    </source>
</evidence>
<accession>J7S6M5</accession>
<evidence type="ECO:0000313" key="23">
    <source>
        <dbReference type="EMBL" id="CCK69861.1"/>
    </source>
</evidence>
<evidence type="ECO:0000256" key="9">
    <source>
        <dbReference type="ARBA" id="ARBA00022829"/>
    </source>
</evidence>
<dbReference type="EMBL" id="HE978317">
    <property type="protein sequence ID" value="CCK69861.1"/>
    <property type="molecule type" value="Genomic_DNA"/>
</dbReference>
<dbReference type="eggNOG" id="KOG0580">
    <property type="taxonomic scope" value="Eukaryota"/>
</dbReference>
<dbReference type="PROSITE" id="PS00107">
    <property type="entry name" value="PROTEIN_KINASE_ATP"/>
    <property type="match status" value="1"/>
</dbReference>
<dbReference type="SUPFAM" id="SSF56112">
    <property type="entry name" value="Protein kinase-like (PK-like)"/>
    <property type="match status" value="1"/>
</dbReference>
<dbReference type="InterPro" id="IPR011009">
    <property type="entry name" value="Kinase-like_dom_sf"/>
</dbReference>
<dbReference type="AlphaFoldDB" id="J7S6M5"/>
<evidence type="ECO:0000256" key="13">
    <source>
        <dbReference type="ARBA" id="ARBA00047899"/>
    </source>
</evidence>
<feature type="binding site" evidence="16">
    <location>
        <position position="123"/>
    </location>
    <ligand>
        <name>ATP</name>
        <dbReference type="ChEBI" id="CHEBI:30616"/>
    </ligand>
</feature>
<keyword evidence="24" id="KW-1185">Reference proteome</keyword>
<name>J7S6M5_HUIN7</name>
<feature type="region of interest" description="Disordered" evidence="21">
    <location>
        <begin position="1"/>
        <end position="73"/>
    </location>
</feature>
<keyword evidence="7 16" id="KW-0547">Nucleotide-binding</keyword>
<keyword evidence="5 19" id="KW-0723">Serine/threonine-protein kinase</keyword>
<evidence type="ECO:0000256" key="8">
    <source>
        <dbReference type="ARBA" id="ARBA00022777"/>
    </source>
</evidence>
<dbReference type="GO" id="GO:1902115">
    <property type="term" value="P:regulation of organelle assembly"/>
    <property type="evidence" value="ECO:0007669"/>
    <property type="project" value="UniProtKB-ARBA"/>
</dbReference>
<evidence type="ECO:0000256" key="10">
    <source>
        <dbReference type="ARBA" id="ARBA00022838"/>
    </source>
</evidence>
<comment type="catalytic activity">
    <reaction evidence="13 20">
        <text>L-threonyl-[protein] + ATP = O-phospho-L-threonyl-[protein] + ADP + H(+)</text>
        <dbReference type="Rhea" id="RHEA:46608"/>
        <dbReference type="Rhea" id="RHEA-COMP:11060"/>
        <dbReference type="Rhea" id="RHEA-COMP:11605"/>
        <dbReference type="ChEBI" id="CHEBI:15378"/>
        <dbReference type="ChEBI" id="CHEBI:30013"/>
        <dbReference type="ChEBI" id="CHEBI:30616"/>
        <dbReference type="ChEBI" id="CHEBI:61977"/>
        <dbReference type="ChEBI" id="CHEBI:456216"/>
        <dbReference type="EC" id="2.7.11.1"/>
    </reaction>
</comment>
<sequence length="372" mass="42913">MRTSSYLSSTQGSKKDIAKQHKALLSMYVPSSNKKVSPNQISKGGAETNKSSRISKSPVGPHNKIQPVNVLSPSKNKNLSNIITQSGSKLMKTNALDSFNSNLRIKSFTKDDFDIGLKLGKGKFGKVFCVRHKESGFICALKVMQKTDILQYKLERQFIREVEIQSSLNHPNIAKLYGYFHDEKRVYLIMEYMLYGELYKTLEIHGPFENAVATNYVYQIASAILYLHQRHIIHRDIKPENILIGPHNQLKLTDFGWSIINPKGLRRRTFCGTIDYLSPEIVDYKEYDHNVDIWALGIVAYELLVGSPPFEENTKDLTYERIRRGDIVFPKQVTPEARDFIERILVLEPKKRMTLKEIMSHPWILKYKSQWQ</sequence>
<dbReference type="GO" id="GO:0032133">
    <property type="term" value="C:chromosome passenger complex"/>
    <property type="evidence" value="ECO:0007669"/>
    <property type="project" value="UniProtKB-ARBA"/>
</dbReference>
<evidence type="ECO:0000256" key="19">
    <source>
        <dbReference type="RuleBase" id="RU000304"/>
    </source>
</evidence>
<dbReference type="GO" id="GO:0032465">
    <property type="term" value="P:regulation of cytokinesis"/>
    <property type="evidence" value="ECO:0007669"/>
    <property type="project" value="UniProtKB-ARBA"/>
</dbReference>
<dbReference type="Pfam" id="PF00069">
    <property type="entry name" value="Pkinase"/>
    <property type="match status" value="1"/>
</dbReference>
<feature type="binding site" evidence="16">
    <location>
        <begin position="240"/>
        <end position="241"/>
    </location>
    <ligand>
        <name>ATP</name>
        <dbReference type="ChEBI" id="CHEBI:30616"/>
    </ligand>
</feature>
<dbReference type="InterPro" id="IPR017441">
    <property type="entry name" value="Protein_kinase_ATP_BS"/>
</dbReference>
<evidence type="ECO:0000256" key="4">
    <source>
        <dbReference type="ARBA" id="ARBA00022454"/>
    </source>
</evidence>
<dbReference type="RefSeq" id="XP_022464107.1">
    <property type="nucleotide sequence ID" value="XM_022607520.1"/>
</dbReference>
<feature type="domain" description="Protein kinase" evidence="22">
    <location>
        <begin position="113"/>
        <end position="364"/>
    </location>
</feature>
<evidence type="ECO:0000256" key="7">
    <source>
        <dbReference type="ARBA" id="ARBA00022741"/>
    </source>
</evidence>
<dbReference type="InterPro" id="IPR000719">
    <property type="entry name" value="Prot_kinase_dom"/>
</dbReference>
<dbReference type="PROSITE" id="PS50011">
    <property type="entry name" value="PROTEIN_KINASE_DOM"/>
    <property type="match status" value="1"/>
</dbReference>
<gene>
    <name evidence="23" type="primary">KNAG0D01090</name>
    <name evidence="23" type="ordered locus">KNAG_0D01090</name>
</gene>
<dbReference type="GO" id="GO:0090266">
    <property type="term" value="P:regulation of mitotic cell cycle spindle assembly checkpoint"/>
    <property type="evidence" value="ECO:0007669"/>
    <property type="project" value="UniProtKB-ARBA"/>
</dbReference>
<evidence type="ECO:0000256" key="6">
    <source>
        <dbReference type="ARBA" id="ARBA00022679"/>
    </source>
</evidence>
<dbReference type="GO" id="GO:0005524">
    <property type="term" value="F:ATP binding"/>
    <property type="evidence" value="ECO:0007669"/>
    <property type="project" value="UniProtKB-UniRule"/>
</dbReference>
<evidence type="ECO:0000256" key="20">
    <source>
        <dbReference type="RuleBase" id="RU367134"/>
    </source>
</evidence>
<evidence type="ECO:0000256" key="5">
    <source>
        <dbReference type="ARBA" id="ARBA00022527"/>
    </source>
</evidence>
<keyword evidence="12" id="KW-0137">Centromere</keyword>
<dbReference type="InterPro" id="IPR030616">
    <property type="entry name" value="Aur-like"/>
</dbReference>
<evidence type="ECO:0000256" key="2">
    <source>
        <dbReference type="ARBA" id="ARBA00012513"/>
    </source>
</evidence>
<reference evidence="23 24" key="1">
    <citation type="journal article" date="2011" name="Proc. Natl. Acad. Sci. U.S.A.">
        <title>Evolutionary erosion of yeast sex chromosomes by mating-type switching accidents.</title>
        <authorList>
            <person name="Gordon J.L."/>
            <person name="Armisen D."/>
            <person name="Proux-Wera E."/>
            <person name="Oheigeartaigh S.S."/>
            <person name="Byrne K.P."/>
            <person name="Wolfe K.H."/>
        </authorList>
    </citation>
    <scope>NUCLEOTIDE SEQUENCE [LARGE SCALE GENOMIC DNA]</scope>
    <source>
        <strain evidence="24">ATCC MYA-139 / BCRC 22969 / CBS 8797 / CCRC 22969 / KCTC 17520 / NBRC 10181 / NCYC 3082</strain>
    </source>
</reference>
<dbReference type="GO" id="GO:0045143">
    <property type="term" value="P:homologous chromosome segregation"/>
    <property type="evidence" value="ECO:0007669"/>
    <property type="project" value="UniProtKB-ARBA"/>
</dbReference>
<dbReference type="GO" id="GO:0008608">
    <property type="term" value="P:attachment of spindle microtubules to kinetochore"/>
    <property type="evidence" value="ECO:0007669"/>
    <property type="project" value="UniProtKB-ARBA"/>
</dbReference>
<keyword evidence="8 20" id="KW-0418">Kinase</keyword>
<keyword evidence="6 20" id="KW-0808">Transferase</keyword>
<dbReference type="GO" id="GO:0000776">
    <property type="term" value="C:kinetochore"/>
    <property type="evidence" value="ECO:0007669"/>
    <property type="project" value="UniProtKB-KW"/>
</dbReference>
<dbReference type="FunFam" id="3.30.200.20:FF:000042">
    <property type="entry name" value="Aurora kinase A"/>
    <property type="match status" value="1"/>
</dbReference>
<feature type="binding site" evidence="16">
    <location>
        <position position="254"/>
    </location>
    <ligand>
        <name>ATP</name>
        <dbReference type="ChEBI" id="CHEBI:30616"/>
    </ligand>
</feature>
<comment type="catalytic activity">
    <reaction evidence="14 20">
        <text>L-seryl-[protein] + ATP = O-phospho-L-seryl-[protein] + ADP + H(+)</text>
        <dbReference type="Rhea" id="RHEA:17989"/>
        <dbReference type="Rhea" id="RHEA-COMP:9863"/>
        <dbReference type="Rhea" id="RHEA-COMP:11604"/>
        <dbReference type="ChEBI" id="CHEBI:15378"/>
        <dbReference type="ChEBI" id="CHEBI:29999"/>
        <dbReference type="ChEBI" id="CHEBI:30616"/>
        <dbReference type="ChEBI" id="CHEBI:83421"/>
        <dbReference type="ChEBI" id="CHEBI:456216"/>
        <dbReference type="EC" id="2.7.11.1"/>
    </reaction>
</comment>
<dbReference type="GO" id="GO:0044779">
    <property type="term" value="P:meiotic spindle checkpoint signaling"/>
    <property type="evidence" value="ECO:0007669"/>
    <property type="project" value="UniProtKB-ARBA"/>
</dbReference>
<dbReference type="GO" id="GO:0072479">
    <property type="term" value="P:response to mitotic cell cycle spindle assembly checkpoint signaling"/>
    <property type="evidence" value="ECO:0007669"/>
    <property type="project" value="UniProtKB-ARBA"/>
</dbReference>
<dbReference type="OrthoDB" id="377346at2759"/>
<dbReference type="InterPro" id="IPR008271">
    <property type="entry name" value="Ser/Thr_kinase_AS"/>
</dbReference>
<feature type="binding site" evidence="16 18">
    <location>
        <position position="142"/>
    </location>
    <ligand>
        <name>ATP</name>
        <dbReference type="ChEBI" id="CHEBI:30616"/>
    </ligand>
</feature>
<dbReference type="EC" id="2.7.11.1" evidence="2 20"/>
<dbReference type="GO" id="GO:0000819">
    <property type="term" value="P:sister chromatid segregation"/>
    <property type="evidence" value="ECO:0007669"/>
    <property type="project" value="UniProtKB-ARBA"/>
</dbReference>
<dbReference type="GO" id="GO:0004674">
    <property type="term" value="F:protein serine/threonine kinase activity"/>
    <property type="evidence" value="ECO:0007669"/>
    <property type="project" value="UniProtKB-KW"/>
</dbReference>
<keyword evidence="4" id="KW-0158">Chromosome</keyword>
<dbReference type="FunFam" id="1.10.510.10:FF:000235">
    <property type="entry name" value="Serine/threonine-protein kinase ark1"/>
    <property type="match status" value="1"/>
</dbReference>
<feature type="compositionally biased region" description="Polar residues" evidence="21">
    <location>
        <begin position="1"/>
        <end position="12"/>
    </location>
</feature>
<keyword evidence="10" id="KW-0995">Kinetochore</keyword>
<evidence type="ECO:0000256" key="14">
    <source>
        <dbReference type="ARBA" id="ARBA00048679"/>
    </source>
</evidence>
<dbReference type="GeneID" id="34525550"/>
<evidence type="ECO:0000259" key="22">
    <source>
        <dbReference type="PROSITE" id="PS50011"/>
    </source>
</evidence>
<proteinExistence type="inferred from homology"/>
<dbReference type="PANTHER" id="PTHR24350">
    <property type="entry name" value="SERINE/THREONINE-PROTEIN KINASE IAL-RELATED"/>
    <property type="match status" value="1"/>
</dbReference>
<organism evidence="23 24">
    <name type="scientific">Huiozyma naganishii (strain ATCC MYA-139 / BCRC 22969 / CBS 8797 / KCTC 17520 / NBRC 10181 / NCYC 3082 / Yp74L-3)</name>
    <name type="common">Yeast</name>
    <name type="synonym">Kazachstania naganishii</name>
    <dbReference type="NCBI Taxonomy" id="1071383"/>
    <lineage>
        <taxon>Eukaryota</taxon>
        <taxon>Fungi</taxon>
        <taxon>Dikarya</taxon>
        <taxon>Ascomycota</taxon>
        <taxon>Saccharomycotina</taxon>
        <taxon>Saccharomycetes</taxon>
        <taxon>Saccharomycetales</taxon>
        <taxon>Saccharomycetaceae</taxon>
        <taxon>Huiozyma</taxon>
    </lineage>
</organism>
<dbReference type="GO" id="GO:0051233">
    <property type="term" value="C:spindle midzone"/>
    <property type="evidence" value="ECO:0007669"/>
    <property type="project" value="UniProtKB-ARBA"/>
</dbReference>
<feature type="cross-link" description="Glycyl lysine isopeptide (Lys-Gly) (interchain with G-Cter in SUMO2)" evidence="17">
    <location>
        <position position="238"/>
    </location>
</feature>
<reference evidence="24" key="2">
    <citation type="submission" date="2012-08" db="EMBL/GenBank/DDBJ databases">
        <title>Genome sequence of Kazachstania naganishii.</title>
        <authorList>
            <person name="Gordon J.L."/>
            <person name="Armisen D."/>
            <person name="Proux-Wera E."/>
            <person name="OhEigeartaigh S.S."/>
            <person name="Byrne K.P."/>
            <person name="Wolfe K.H."/>
        </authorList>
    </citation>
    <scope>NUCLEOTIDE SEQUENCE [LARGE SCALE GENOMIC DNA]</scope>
    <source>
        <strain evidence="24">ATCC MYA-139 / BCRC 22969 / CBS 8797 / CCRC 22969 / KCTC 17520 / NBRC 10181 / NCYC 3082</strain>
    </source>
</reference>
<evidence type="ECO:0000256" key="17">
    <source>
        <dbReference type="PIRSR" id="PIRSR630616-3"/>
    </source>
</evidence>
<dbReference type="PROSITE" id="PS00108">
    <property type="entry name" value="PROTEIN_KINASE_ST"/>
    <property type="match status" value="1"/>
</dbReference>
<dbReference type="SMART" id="SM00220">
    <property type="entry name" value="S_TKc"/>
    <property type="match status" value="1"/>
</dbReference>
<evidence type="ECO:0000256" key="18">
    <source>
        <dbReference type="PROSITE-ProRule" id="PRU10141"/>
    </source>
</evidence>
<dbReference type="Gene3D" id="1.10.510.10">
    <property type="entry name" value="Transferase(Phosphotransferase) domain 1"/>
    <property type="match status" value="1"/>
</dbReference>
<dbReference type="HOGENOM" id="CLU_000288_63_6_1"/>
<comment type="subcellular location">
    <subcellularLocation>
        <location evidence="1">Chromosome</location>
        <location evidence="1">Centromere</location>
        <location evidence="1">Kinetochore</location>
    </subcellularLocation>
</comment>
<comment type="similarity">
    <text evidence="20">Belongs to the protein kinase superfamily. Ser/Thr protein kinase family. Aurora subfamily.</text>
</comment>
<dbReference type="STRING" id="1071383.J7S6M5"/>
<evidence type="ECO:0000256" key="3">
    <source>
        <dbReference type="ARBA" id="ARBA00021157"/>
    </source>
</evidence>
<evidence type="ECO:0000256" key="11">
    <source>
        <dbReference type="ARBA" id="ARBA00022840"/>
    </source>
</evidence>
<dbReference type="CDD" id="cd14007">
    <property type="entry name" value="STKc_Aurora"/>
    <property type="match status" value="1"/>
</dbReference>
<protein>
    <recommendedName>
        <fullName evidence="3 20">Aurora kinase</fullName>
        <ecNumber evidence="2 20">2.7.11.1</ecNumber>
    </recommendedName>
</protein>
<keyword evidence="9" id="KW-0159">Chromosome partition</keyword>